<dbReference type="Pfam" id="PF00296">
    <property type="entry name" value="Bac_luciferase"/>
    <property type="match status" value="1"/>
</dbReference>
<keyword evidence="4" id="KW-0503">Monooxygenase</keyword>
<dbReference type="RefSeq" id="YP_005227393.1">
    <property type="nucleotide sequence ID" value="NC_016845.1"/>
</dbReference>
<keyword evidence="2" id="KW-0288">FMN</keyword>
<name>A0A0H3GUS1_KLEPH</name>
<accession>A0A0H3GUS1</accession>
<organism evidence="6 7">
    <name type="scientific">Klebsiella pneumoniae subsp. pneumoniae (strain HS11286)</name>
    <dbReference type="NCBI Taxonomy" id="1125630"/>
    <lineage>
        <taxon>Bacteria</taxon>
        <taxon>Pseudomonadati</taxon>
        <taxon>Pseudomonadota</taxon>
        <taxon>Gammaproteobacteria</taxon>
        <taxon>Enterobacterales</taxon>
        <taxon>Enterobacteriaceae</taxon>
        <taxon>Klebsiella/Raoultella group</taxon>
        <taxon>Klebsiella</taxon>
        <taxon>Klebsiella pneumoniae complex</taxon>
    </lineage>
</organism>
<protein>
    <submittedName>
        <fullName evidence="6">Lavin-dependent oxidoreductase</fullName>
    </submittedName>
</protein>
<dbReference type="InterPro" id="IPR011251">
    <property type="entry name" value="Luciferase-like_dom"/>
</dbReference>
<dbReference type="PATRIC" id="fig|1125630.4.peg.3013"/>
<gene>
    <name evidence="6" type="ordered locus">KPHS_30930</name>
</gene>
<evidence type="ECO:0000313" key="6">
    <source>
        <dbReference type="EMBL" id="AEW61791.1"/>
    </source>
</evidence>
<evidence type="ECO:0000259" key="5">
    <source>
        <dbReference type="Pfam" id="PF00296"/>
    </source>
</evidence>
<evidence type="ECO:0000256" key="4">
    <source>
        <dbReference type="ARBA" id="ARBA00023033"/>
    </source>
</evidence>
<reference evidence="6 7" key="1">
    <citation type="journal article" date="2012" name="J. Bacteriol.">
        <title>Complete genome sequence of Klebsiella pneumoniae subsp. pneumoniae HS11286, a multidrug-resistant strain isolated from human sputum.</title>
        <authorList>
            <person name="Liu P."/>
            <person name="Li P."/>
            <person name="Jiang X."/>
            <person name="Bi D."/>
            <person name="Xie Y."/>
            <person name="Tai C."/>
            <person name="Deng Z."/>
            <person name="Rajakumar K."/>
            <person name="Ou H.Y."/>
        </authorList>
    </citation>
    <scope>NUCLEOTIDE SEQUENCE [LARGE SCALE GENOMIC DNA]</scope>
    <source>
        <strain evidence="6 7">HS11286</strain>
    </source>
</reference>
<dbReference type="GeneID" id="11848114"/>
<dbReference type="InterPro" id="IPR050172">
    <property type="entry name" value="SsuD_RutA_monooxygenase"/>
</dbReference>
<proteinExistence type="predicted"/>
<dbReference type="InterPro" id="IPR036661">
    <property type="entry name" value="Luciferase-like_sf"/>
</dbReference>
<dbReference type="SUPFAM" id="SSF51679">
    <property type="entry name" value="Bacterial luciferase-like"/>
    <property type="match status" value="1"/>
</dbReference>
<dbReference type="PANTHER" id="PTHR42847:SF9">
    <property type="entry name" value="BLL6451 PROTEIN"/>
    <property type="match status" value="1"/>
</dbReference>
<dbReference type="RefSeq" id="WP_014343164.1">
    <property type="nucleotide sequence ID" value="NC_016845.1"/>
</dbReference>
<dbReference type="STRING" id="1125630.KPHS_30930"/>
<dbReference type="Gene3D" id="3.20.20.30">
    <property type="entry name" value="Luciferase-like domain"/>
    <property type="match status" value="1"/>
</dbReference>
<keyword evidence="1" id="KW-0285">Flavoprotein</keyword>
<dbReference type="AlphaFoldDB" id="A0A0H3GUS1"/>
<dbReference type="KEGG" id="kpm:KPHS_30930"/>
<dbReference type="HOGENOM" id="CLU_027853_1_4_6"/>
<evidence type="ECO:0000256" key="3">
    <source>
        <dbReference type="ARBA" id="ARBA00023002"/>
    </source>
</evidence>
<feature type="domain" description="Luciferase-like" evidence="5">
    <location>
        <begin position="12"/>
        <end position="323"/>
    </location>
</feature>
<evidence type="ECO:0000256" key="1">
    <source>
        <dbReference type="ARBA" id="ARBA00022630"/>
    </source>
</evidence>
<keyword evidence="3" id="KW-0560">Oxidoreductase</keyword>
<evidence type="ECO:0000256" key="2">
    <source>
        <dbReference type="ARBA" id="ARBA00022643"/>
    </source>
</evidence>
<evidence type="ECO:0000313" key="7">
    <source>
        <dbReference type="Proteomes" id="UP000007841"/>
    </source>
</evidence>
<dbReference type="CDD" id="cd01094">
    <property type="entry name" value="Alkanesulfonate_monoxygenase"/>
    <property type="match status" value="1"/>
</dbReference>
<dbReference type="PANTHER" id="PTHR42847">
    <property type="entry name" value="ALKANESULFONATE MONOOXYGENASE"/>
    <property type="match status" value="1"/>
</dbReference>
<sequence length="364" mass="40005">MSIQFLGMIGHRLSSETIAPVGPIFDRDYIVRFAQTHEAAGFDRLLVGHWSDQPDGFLVTALAGLSTQKIQYLLAHRPGFVSPTLAARKFATLEHLLGGRLAVHIISGGNDAEQRRDGDYLDHDQRYARTDAFLDIVRQVWTSEQPVDIHNDFYQAEQAWSAIRPLQKPHLPIYFGGSSEAAIAVAGKHADVFALWGESLAQTGETIQRVRAEAAKHQRDIGFSVSFRPIIADSEAEAWEKAEHILHVATEQAAQRGGGFKAKPDSIGAQRLRATAAQGRVVDKRLWTGIAQLVGGGHNSTALVGTPEQVADALLDYYDLGVRNFLIRGFDPLNDAADYGRALLPIAREKPPGVQWRSAHRDPS</sequence>
<dbReference type="GO" id="GO:0008726">
    <property type="term" value="F:alkanesulfonate monooxygenase activity"/>
    <property type="evidence" value="ECO:0007669"/>
    <property type="project" value="TreeGrafter"/>
</dbReference>
<dbReference type="EMBL" id="CP003200">
    <property type="protein sequence ID" value="AEW61791.1"/>
    <property type="molecule type" value="Genomic_DNA"/>
</dbReference>
<dbReference type="GO" id="GO:0046306">
    <property type="term" value="P:alkanesulfonate catabolic process"/>
    <property type="evidence" value="ECO:0007669"/>
    <property type="project" value="TreeGrafter"/>
</dbReference>
<dbReference type="Proteomes" id="UP000007841">
    <property type="component" value="Chromosome"/>
</dbReference>
<keyword evidence="7" id="KW-1185">Reference proteome</keyword>